<evidence type="ECO:0008006" key="5">
    <source>
        <dbReference type="Google" id="ProtNLM"/>
    </source>
</evidence>
<feature type="transmembrane region" description="Helical" evidence="2">
    <location>
        <begin position="129"/>
        <end position="154"/>
    </location>
</feature>
<sequence length="226" mass="22905">MHTCYSASPYCGSVYFPSGYRAYGNCDSIQGLTYNVELTYTGFNQPIDLPIFTGLDGLSTGTQYPPGESPAATATTISSSGAAGAGAGITSSQLVQSTSSSGGQSSGGLSSSGQTSGGTSSSSHSSTPIGAIVGGVIGGLVIICGTIIAIFWIFRSRKKESAPVPEARFQPGNSGNTGFYPELEAPKPAATVSRPELADTRPPGYGDKQEIGYSGNPVATELPGHT</sequence>
<dbReference type="Proteomes" id="UP000235672">
    <property type="component" value="Unassembled WGS sequence"/>
</dbReference>
<feature type="region of interest" description="Disordered" evidence="1">
    <location>
        <begin position="93"/>
        <end position="126"/>
    </location>
</feature>
<reference evidence="3 4" key="1">
    <citation type="submission" date="2016-05" db="EMBL/GenBank/DDBJ databases">
        <title>A degradative enzymes factory behind the ericoid mycorrhizal symbiosis.</title>
        <authorList>
            <consortium name="DOE Joint Genome Institute"/>
            <person name="Martino E."/>
            <person name="Morin E."/>
            <person name="Grelet G."/>
            <person name="Kuo A."/>
            <person name="Kohler A."/>
            <person name="Daghino S."/>
            <person name="Barry K."/>
            <person name="Choi C."/>
            <person name="Cichocki N."/>
            <person name="Clum A."/>
            <person name="Copeland A."/>
            <person name="Hainaut M."/>
            <person name="Haridas S."/>
            <person name="Labutti K."/>
            <person name="Lindquist E."/>
            <person name="Lipzen A."/>
            <person name="Khouja H.-R."/>
            <person name="Murat C."/>
            <person name="Ohm R."/>
            <person name="Olson A."/>
            <person name="Spatafora J."/>
            <person name="Veneault-Fourrey C."/>
            <person name="Henrissat B."/>
            <person name="Grigoriev I."/>
            <person name="Martin F."/>
            <person name="Perotto S."/>
        </authorList>
    </citation>
    <scope>NUCLEOTIDE SEQUENCE [LARGE SCALE GENOMIC DNA]</scope>
    <source>
        <strain evidence="3 4">UAMH 7357</strain>
    </source>
</reference>
<proteinExistence type="predicted"/>
<dbReference type="OrthoDB" id="5347452at2759"/>
<dbReference type="AlphaFoldDB" id="A0A2J6Q3F8"/>
<keyword evidence="4" id="KW-1185">Reference proteome</keyword>
<feature type="region of interest" description="Disordered" evidence="1">
    <location>
        <begin position="186"/>
        <end position="226"/>
    </location>
</feature>
<accession>A0A2J6Q3F8</accession>
<dbReference type="EMBL" id="KZ613483">
    <property type="protein sequence ID" value="PMD20815.1"/>
    <property type="molecule type" value="Genomic_DNA"/>
</dbReference>
<keyword evidence="2" id="KW-0472">Membrane</keyword>
<evidence type="ECO:0000256" key="2">
    <source>
        <dbReference type="SAM" id="Phobius"/>
    </source>
</evidence>
<gene>
    <name evidence="3" type="ORF">NA56DRAFT_645977</name>
</gene>
<evidence type="ECO:0000313" key="3">
    <source>
        <dbReference type="EMBL" id="PMD20815.1"/>
    </source>
</evidence>
<organism evidence="3 4">
    <name type="scientific">Hyaloscypha hepaticicola</name>
    <dbReference type="NCBI Taxonomy" id="2082293"/>
    <lineage>
        <taxon>Eukaryota</taxon>
        <taxon>Fungi</taxon>
        <taxon>Dikarya</taxon>
        <taxon>Ascomycota</taxon>
        <taxon>Pezizomycotina</taxon>
        <taxon>Leotiomycetes</taxon>
        <taxon>Helotiales</taxon>
        <taxon>Hyaloscyphaceae</taxon>
        <taxon>Hyaloscypha</taxon>
    </lineage>
</organism>
<keyword evidence="2" id="KW-0812">Transmembrane</keyword>
<keyword evidence="2" id="KW-1133">Transmembrane helix</keyword>
<protein>
    <recommendedName>
        <fullName evidence="5">Mid2 domain-containing protein</fullName>
    </recommendedName>
</protein>
<name>A0A2J6Q3F8_9HELO</name>
<evidence type="ECO:0000313" key="4">
    <source>
        <dbReference type="Proteomes" id="UP000235672"/>
    </source>
</evidence>
<evidence type="ECO:0000256" key="1">
    <source>
        <dbReference type="SAM" id="MobiDB-lite"/>
    </source>
</evidence>